<feature type="compositionally biased region" description="Polar residues" evidence="1">
    <location>
        <begin position="2041"/>
        <end position="2051"/>
    </location>
</feature>
<reference evidence="3 4" key="1">
    <citation type="submission" date="2019-12" db="EMBL/GenBank/DDBJ databases">
        <authorList>
            <person name="Zhao J."/>
        </authorList>
    </citation>
    <scope>NUCLEOTIDE SEQUENCE [LARGE SCALE GENOMIC DNA]</scope>
    <source>
        <strain evidence="3 4">S-15</strain>
    </source>
</reference>
<name>A0A6N9NLG0_9FLAO</name>
<keyword evidence="4" id="KW-1185">Reference proteome</keyword>
<evidence type="ECO:0000313" key="3">
    <source>
        <dbReference type="EMBL" id="NBG65415.1"/>
    </source>
</evidence>
<feature type="region of interest" description="Disordered" evidence="1">
    <location>
        <begin position="1413"/>
        <end position="1539"/>
    </location>
</feature>
<dbReference type="Gene3D" id="4.10.1080.10">
    <property type="entry name" value="TSP type-3 repeat"/>
    <property type="match status" value="10"/>
</dbReference>
<dbReference type="InterPro" id="IPR058515">
    <property type="entry name" value="DUF8202"/>
</dbReference>
<organism evidence="3 4">
    <name type="scientific">Acidiluteibacter ferrifornacis</name>
    <dbReference type="NCBI Taxonomy" id="2692424"/>
    <lineage>
        <taxon>Bacteria</taxon>
        <taxon>Pseudomonadati</taxon>
        <taxon>Bacteroidota</taxon>
        <taxon>Flavobacteriia</taxon>
        <taxon>Flavobacteriales</taxon>
        <taxon>Cryomorphaceae</taxon>
        <taxon>Acidiluteibacter</taxon>
    </lineage>
</organism>
<feature type="compositionally biased region" description="Polar residues" evidence="1">
    <location>
        <begin position="2526"/>
        <end position="2535"/>
    </location>
</feature>
<accession>A0A6N9NLG0</accession>
<feature type="region of interest" description="Disordered" evidence="1">
    <location>
        <begin position="2860"/>
        <end position="2933"/>
    </location>
</feature>
<gene>
    <name evidence="3" type="ORF">GQN54_04770</name>
</gene>
<feature type="compositionally biased region" description="Polar residues" evidence="1">
    <location>
        <begin position="2207"/>
        <end position="2222"/>
    </location>
</feature>
<dbReference type="Pfam" id="PF26628">
    <property type="entry name" value="DUF8202"/>
    <property type="match status" value="1"/>
</dbReference>
<dbReference type="InterPro" id="IPR037524">
    <property type="entry name" value="PA14/GLEYA"/>
</dbReference>
<feature type="compositionally biased region" description="Polar residues" evidence="1">
    <location>
        <begin position="1447"/>
        <end position="1462"/>
    </location>
</feature>
<dbReference type="RefSeq" id="WP_160632375.1">
    <property type="nucleotide sequence ID" value="NZ_WWNE01000005.1"/>
</dbReference>
<feature type="compositionally biased region" description="Polar residues" evidence="1">
    <location>
        <begin position="2250"/>
        <end position="2260"/>
    </location>
</feature>
<feature type="compositionally biased region" description="Basic and acidic residues" evidence="1">
    <location>
        <begin position="2954"/>
        <end position="2974"/>
    </location>
</feature>
<feature type="compositionally biased region" description="Polar residues" evidence="1">
    <location>
        <begin position="1934"/>
        <end position="1945"/>
    </location>
</feature>
<dbReference type="Gene3D" id="2.60.120.380">
    <property type="match status" value="1"/>
</dbReference>
<dbReference type="SUPFAM" id="SSF56988">
    <property type="entry name" value="Anthrax protective antigen"/>
    <property type="match status" value="1"/>
</dbReference>
<evidence type="ECO:0000256" key="1">
    <source>
        <dbReference type="SAM" id="MobiDB-lite"/>
    </source>
</evidence>
<dbReference type="PROSITE" id="PS00018">
    <property type="entry name" value="EF_HAND_1"/>
    <property type="match status" value="2"/>
</dbReference>
<dbReference type="PROSITE" id="PS51820">
    <property type="entry name" value="PA14"/>
    <property type="match status" value="1"/>
</dbReference>
<feature type="compositionally biased region" description="Polar residues" evidence="1">
    <location>
        <begin position="2069"/>
        <end position="2087"/>
    </location>
</feature>
<evidence type="ECO:0000313" key="4">
    <source>
        <dbReference type="Proteomes" id="UP000470771"/>
    </source>
</evidence>
<protein>
    <recommendedName>
        <fullName evidence="2">PA14 domain-containing protein</fullName>
    </recommendedName>
</protein>
<feature type="domain" description="PA14" evidence="2">
    <location>
        <begin position="1173"/>
        <end position="1317"/>
    </location>
</feature>
<sequence length="3463" mass="364257">MKINLLASFRFSILFHLLVILFTLNVNAEGTKSVWKNFTGLGTGNESGGLLVNFITDPVNGAYPAYTFNSTSDERLYIHINDFTTESIKFGFNVRRLWFSDCNNVPTVNGDYTNSNTGGRRVHWRLKDPDGNVVATSGASGIPYWNGGTTTSTTAGFIGSYNEAVNGPDGYNGVGTSGYTPLTHNPTKNGDYYFEFNYNSNTTMFNNSGCTWATIAFNYFDISVAKGTATINGRLWSRQWSLATVNRAPNAGTLSENSSKFHVYTSDSIITKIELDKVVPGYFNVIANENGVGTTGNFANDSKSTTSPATKLNRKNRIFLNTPDTTIYPARALTKSVSPAFIQRCSRDDQCIVVELNRASSANLYLEINGVPGYQSSSSDRLISATTLFKGANCIAWDGRDGNGNYVPDGDTIYIQVLFESNVTQVPLQDIESNPNGLKISLELPISGSTAVYWDDSNVGGTTNLTGCVGSSSVGCHSWTGDFSSGIGNGNVINSYWYSTLDTLIAIPIKDSTFAINIVNSSSDVSCVPTSNVDPGPISLVNFAGDRTKSFRWSSTGTGTFTPHDSTLYADYIPSAQDIEFGGIITFYISPRTGCPEATDSIKIDFGNRPGGVTTGLLRWYKANDGPRNASATAASNGQVVKTWRNKASLGNDATSVSVGPIFTTNVFNNNPGLVFSDNDNQRMTFPVNFGSLQAGNGTYDGANSTGINNGTNANGAPDSQFAQIYDETDRLVIDLGTTLSAGSTYTIVWRRKNAYTNTAVADMVVEESASSGSGYSTNPLVPQTSDRVNYTSTNLVTQVPTRYLRIRPQTGSNDDIDFDAVTFSIDTRKNETVFLVAKKTNNTANTYLSEGSTNNFRTFYGETANNPRFRFQGTGTTVSASPLVSNNEAFVSAYQVNWAGNEQVLYNGTVAYNTDFGAINPATSFILGNNSNNSGELAGALGEVIVYNQALTALEIQKIESYLAVKYGITLNRNYIDSDGNVIFTADGSGAEVYDNDIAGIGFEECAIELNQQKSMSQSTDAVVQMSNSSSLNEQDYLIWGNDNGSLVSKNTADVNPIYFTERVTRVWKAQSTGNTGTVKVAFYLGNITASPTDIKKYGLIMGNTPTMANGTLSAYNKYISNDTLYFEGVTFSGTKYFTIATDIVDKDNDGIADENDLDSDNDGILNADELSGCTGALTYEFYSTQVAGSTVNNIPTSGAASIGTIGNLNVNALATSIKGTADQYSIRYKGFITIATSGDYTFYTSSDDGSKLFIGGATVVDNDGAHADTERSGNIYLNKGTYPLTLLFFEDFGGDVLTLSYAGPSISKRAVPFSILSSVCDTDGDGVPNYLDLDSDNDGVLDIYESGIPVATINTLDANHDGIIDPSFNFGSNGFVNNLETVADNGIKTYTIADRDGDGIRDQFDLDSDNDGITDLAENGNGTDANNDGIVDGSSDADGDGILSSADSNSGVAGSPNTTPRDTDGDGVFNYLDLDSDNDGVTDLAENGKGTDTNNDGIVDGTTDADKDGIIDSADNNTSVRGSLNSIPRDTDGDGKPNYLDLDSDNDGIMDLAENGNGTDTNNDGIVDGTTDADGDGIIDSADSNTSVLGSPNRPARDTDGDGKPNFIDLDSDNDGITDLAENPSGTGIDSDNNGVLDGSADADGDGILDSADSNDALRGSPNTIPTNSDADAVPNFLDLDSDNDGIFDVQENGKGTDSDNNGVVDGSSDTDGDGILNSADNNNSVFGSPNSAPRNSDADGVPNYLDLDSDNDGITDFAENPNSTGTDSNNDGIIDGSSDADGDGILDSADSNDGLFGSPNSPVSNVDGDALPNFIDLDSDNDGITDLKENPAGTGTDANNDGIVDGTADTDGDGILNSADSNDGVKGSPNTVPTNTDGNGYANFLDLDSDNDGITDLAENRGTGTDANNDGVVDGTTDADGDGIIDSADSNTGVKGSPNNTPRDSDGDGKPNYIDLDSDNDGITDLAESGRGTDSNTDGVVDGATDIDKDGIIDSADLNTAVFGSPNSIPTNSDADTLPNFLDLDSDNDGITDLKENPTGTGTDSNNDGIVDGSADTDGDGILNSADKNNSAIGSPGSAPTNTDGDGKANFIDLDSDNDGITDLKENLGGTGTDSNNDGVVDGTADADADGILDSADSNDGVAGSPNAIPTDTDGDGTPNYIDLDSDNDGITDLAENRGTGTDSNNDGVVDGSSDTDGDGILNSADSNNGAIGSPNNAPRDTDGDGKANFIDLDSDNDGITDLKENPTGSGTDSNNDGIVDGSADADKDGILDSADSNDATFGSPNSAPTNSDLDAVPNFIDLDSDNDGITDLFENQVNRANDADSNGVIDGAADADGDGILDAPDSNDGLRGSPNTVPLDTDEDGKPNFMDIDSDNDGITDLKENPIGTGVDANNNGVVDGTADADGDGVLDSADSNDATFGTPNTTPQDFDSDGLANFIDIDADNDGIIDNIEAQASTGSPIRALGTDTDGDGLDNAFESTNGLVPVNTDGTDNPDYLDLDADNDLISDLIEGWDTDGDLTANTSPSGVDSDNDGLDNNFDRVNGRNNTTNPSNLSQNSNFFPNVTTSGTAERDWREEKDSDGDGIADGVDIDKDNDGILDINECGSTNSYSIVGGNGGSTTSFNQAGVTLAYFELVSVDNSMSITINGSGLNPKNLLQFDAATFSAATEVLMVFASDNASMTTAWVSNSNGLPRIRIFIDANGKVSVFGTRTTTSNALELMKPADGSVFNQVNFVGGFNTFTIVNIDGSGPDNINGTAYLISGCDNDGDGIPNYLDLDSDNDGISDIIEAGGVDNNNDGVVDNATDTDGNGWANTFDPNNGGTPLADLDLDGDGIKNRLDLDADNDGIADVVEAGGEDANNDGKIDDSNDTNENGWLDAVDPTIGGTALPLTNSDSDEYPDYIDRDSDNDGLSDTFEAGGPDATNDGVVDGFTDANSNGWDDAEETVRFDMPNKDGDSQPNYLDRDSDGDGIPDAIEAGGIDNNGDGELDAQSDSDRDGLFNINDGIVPTMPNKDRDAYPDYLDLDSDNDGIADVVEAGGEDSNNDGKQDGVDADFDGLSDFVDTENGGSRLPLTDSDGDGLPNYLDIDSDNDGLIDNVEGQSTAGFRAPTGSDTDGDGWDNRYDSNNGGTAITLNNQENSGAPDYLDFDTDGDGQPDWIEGFDDDEEGDALKDLKIRSTAFVSAGGNANYYNNSLDGDGDQIPNWLEDSDLDGQPNFLDPDSPFYHDSDNDGLIDLYDTDNFGAASIYPNMDADSEPDWRDTDNATTLPITLISFEAEKKLNSVLLTWVTLAEINNDFFTIEKTKDGVNFELVGNVKGAGNSIEKLSYELIDASPYDGVSYYRLKQTDFNGEYTYSELRAVEFGGADLVSNSKLYPNPTNGDELYFNLVSDKSGKLNLEIRTIEGELVKSRLVLLDGLDTIYEFELLKGTQLAVGTYMLTYRLDDKVIGTKRFIVK</sequence>
<feature type="region of interest" description="Disordered" evidence="1">
    <location>
        <begin position="2954"/>
        <end position="3061"/>
    </location>
</feature>
<feature type="region of interest" description="Disordered" evidence="1">
    <location>
        <begin position="2326"/>
        <end position="2371"/>
    </location>
</feature>
<feature type="compositionally biased region" description="Polar residues" evidence="1">
    <location>
        <begin position="1626"/>
        <end position="1636"/>
    </location>
</feature>
<dbReference type="GO" id="GO:0005509">
    <property type="term" value="F:calcium ion binding"/>
    <property type="evidence" value="ECO:0007669"/>
    <property type="project" value="InterPro"/>
</dbReference>
<dbReference type="InterPro" id="IPR028974">
    <property type="entry name" value="TSP_type-3_rpt"/>
</dbReference>
<feature type="compositionally biased region" description="Polar residues" evidence="1">
    <location>
        <begin position="1763"/>
        <end position="1773"/>
    </location>
</feature>
<dbReference type="InterPro" id="IPR018247">
    <property type="entry name" value="EF_Hand_1_Ca_BS"/>
</dbReference>
<dbReference type="GO" id="GO:0004553">
    <property type="term" value="F:hydrolase activity, hydrolyzing O-glycosyl compounds"/>
    <property type="evidence" value="ECO:0007669"/>
    <property type="project" value="UniProtKB-ARBA"/>
</dbReference>
<feature type="compositionally biased region" description="Polar residues" evidence="1">
    <location>
        <begin position="1871"/>
        <end position="1881"/>
    </location>
</feature>
<dbReference type="SUPFAM" id="SSF49899">
    <property type="entry name" value="Concanavalin A-like lectins/glucanases"/>
    <property type="match status" value="1"/>
</dbReference>
<dbReference type="Pfam" id="PF07691">
    <property type="entry name" value="PA14"/>
    <property type="match status" value="1"/>
</dbReference>
<feature type="compositionally biased region" description="Polar residues" evidence="1">
    <location>
        <begin position="1721"/>
        <end position="1737"/>
    </location>
</feature>
<feature type="compositionally biased region" description="Low complexity" evidence="1">
    <location>
        <begin position="1558"/>
        <end position="1572"/>
    </location>
</feature>
<feature type="compositionally biased region" description="Polar residues" evidence="1">
    <location>
        <begin position="1663"/>
        <end position="1672"/>
    </location>
</feature>
<comment type="caution">
    <text evidence="3">The sequence shown here is derived from an EMBL/GenBank/DDBJ whole genome shotgun (WGS) entry which is preliminary data.</text>
</comment>
<dbReference type="PANTHER" id="PTHR10199">
    <property type="entry name" value="THROMBOSPONDIN"/>
    <property type="match status" value="1"/>
</dbReference>
<dbReference type="EMBL" id="WWNE01000005">
    <property type="protein sequence ID" value="NBG65415.1"/>
    <property type="molecule type" value="Genomic_DNA"/>
</dbReference>
<dbReference type="PANTHER" id="PTHR10199:SF119">
    <property type="entry name" value="RE20510P"/>
    <property type="match status" value="1"/>
</dbReference>
<dbReference type="InterPro" id="IPR013320">
    <property type="entry name" value="ConA-like_dom_sf"/>
</dbReference>
<dbReference type="InterPro" id="IPR011658">
    <property type="entry name" value="PA14_dom"/>
</dbReference>
<feature type="region of interest" description="Disordered" evidence="1">
    <location>
        <begin position="1558"/>
        <end position="1990"/>
    </location>
</feature>
<dbReference type="Proteomes" id="UP000470771">
    <property type="component" value="Unassembled WGS sequence"/>
</dbReference>
<feature type="region of interest" description="Disordered" evidence="1">
    <location>
        <begin position="2520"/>
        <end position="2595"/>
    </location>
</feature>
<dbReference type="GO" id="GO:0005975">
    <property type="term" value="P:carbohydrate metabolic process"/>
    <property type="evidence" value="ECO:0007669"/>
    <property type="project" value="UniProtKB-ARBA"/>
</dbReference>
<feature type="region of interest" description="Disordered" evidence="1">
    <location>
        <begin position="2030"/>
        <end position="2303"/>
    </location>
</feature>
<feature type="compositionally biased region" description="Polar residues" evidence="1">
    <location>
        <begin position="2278"/>
        <end position="2296"/>
    </location>
</feature>
<dbReference type="SMART" id="SM00758">
    <property type="entry name" value="PA14"/>
    <property type="match status" value="1"/>
</dbReference>
<feature type="compositionally biased region" description="Polar residues" evidence="1">
    <location>
        <begin position="2550"/>
        <end position="2575"/>
    </location>
</feature>
<feature type="compositionally biased region" description="Polar residues" evidence="1">
    <location>
        <begin position="1516"/>
        <end position="1530"/>
    </location>
</feature>
<dbReference type="SUPFAM" id="SSF103647">
    <property type="entry name" value="TSP type-3 repeat"/>
    <property type="match status" value="14"/>
</dbReference>
<evidence type="ECO:0000259" key="2">
    <source>
        <dbReference type="PROSITE" id="PS51820"/>
    </source>
</evidence>
<dbReference type="PROSITE" id="PS50007">
    <property type="entry name" value="PIPLC_X_DOMAIN"/>
    <property type="match status" value="1"/>
</dbReference>
<proteinExistence type="predicted"/>